<dbReference type="EMBL" id="JANBOH010000051">
    <property type="protein sequence ID" value="KAJ1646716.1"/>
    <property type="molecule type" value="Genomic_DNA"/>
</dbReference>
<sequence length="136" mass="15424">MFVSIVIMNFLIFATDPSVLNVFSELRKSIYSKLKRKSNSDFQATDFHEAIYKPKERNDGVTITEHTDFGTVYGETSSMDTAELKHYRTESEVVHDSPGVLEDGGSYTTAYSSLDDDDLMRRARAGRDVADFYDNI</sequence>
<feature type="signal peptide" evidence="1">
    <location>
        <begin position="1"/>
        <end position="17"/>
    </location>
</feature>
<dbReference type="Proteomes" id="UP001145021">
    <property type="component" value="Unassembled WGS sequence"/>
</dbReference>
<comment type="caution">
    <text evidence="2">The sequence shown here is derived from an EMBL/GenBank/DDBJ whole genome shotgun (WGS) entry which is preliminary data.</text>
</comment>
<evidence type="ECO:0000256" key="1">
    <source>
        <dbReference type="SAM" id="SignalP"/>
    </source>
</evidence>
<accession>A0A9W7XPU5</accession>
<evidence type="ECO:0000313" key="3">
    <source>
        <dbReference type="Proteomes" id="UP001145021"/>
    </source>
</evidence>
<name>A0A9W7XPU5_9FUNG</name>
<organism evidence="2 3">
    <name type="scientific">Coemansia asiatica</name>
    <dbReference type="NCBI Taxonomy" id="1052880"/>
    <lineage>
        <taxon>Eukaryota</taxon>
        <taxon>Fungi</taxon>
        <taxon>Fungi incertae sedis</taxon>
        <taxon>Zoopagomycota</taxon>
        <taxon>Kickxellomycotina</taxon>
        <taxon>Kickxellomycetes</taxon>
        <taxon>Kickxellales</taxon>
        <taxon>Kickxellaceae</taxon>
        <taxon>Coemansia</taxon>
    </lineage>
</organism>
<proteinExistence type="predicted"/>
<gene>
    <name evidence="2" type="ORF">LPJ64_001830</name>
</gene>
<feature type="chain" id="PRO_5040784022" evidence="1">
    <location>
        <begin position="18"/>
        <end position="136"/>
    </location>
</feature>
<protein>
    <submittedName>
        <fullName evidence="2">Uncharacterized protein</fullName>
    </submittedName>
</protein>
<evidence type="ECO:0000313" key="2">
    <source>
        <dbReference type="EMBL" id="KAJ1646716.1"/>
    </source>
</evidence>
<keyword evidence="1" id="KW-0732">Signal</keyword>
<keyword evidence="3" id="KW-1185">Reference proteome</keyword>
<dbReference type="AlphaFoldDB" id="A0A9W7XPU5"/>
<reference evidence="2" key="1">
    <citation type="submission" date="2022-07" db="EMBL/GenBank/DDBJ databases">
        <title>Phylogenomic reconstructions and comparative analyses of Kickxellomycotina fungi.</title>
        <authorList>
            <person name="Reynolds N.K."/>
            <person name="Stajich J.E."/>
            <person name="Barry K."/>
            <person name="Grigoriev I.V."/>
            <person name="Crous P."/>
            <person name="Smith M.E."/>
        </authorList>
    </citation>
    <scope>NUCLEOTIDE SEQUENCE</scope>
    <source>
        <strain evidence="2">NBRC 105413</strain>
    </source>
</reference>